<feature type="transmembrane region" description="Helical" evidence="5">
    <location>
        <begin position="127"/>
        <end position="148"/>
    </location>
</feature>
<comment type="subcellular location">
    <subcellularLocation>
        <location evidence="1">Membrane</location>
        <topology evidence="1">Multi-pass membrane protein</topology>
    </subcellularLocation>
</comment>
<dbReference type="GO" id="GO:0004930">
    <property type="term" value="F:G protein-coupled receptor activity"/>
    <property type="evidence" value="ECO:0007669"/>
    <property type="project" value="TreeGrafter"/>
</dbReference>
<evidence type="ECO:0000259" key="6">
    <source>
        <dbReference type="Pfam" id="PF11710"/>
    </source>
</evidence>
<feature type="transmembrane region" description="Helical" evidence="5">
    <location>
        <begin position="155"/>
        <end position="181"/>
    </location>
</feature>
<dbReference type="EMBL" id="ML994655">
    <property type="protein sequence ID" value="KAF2180879.1"/>
    <property type="molecule type" value="Genomic_DNA"/>
</dbReference>
<dbReference type="AlphaFoldDB" id="A0A6A6DRP3"/>
<feature type="transmembrane region" description="Helical" evidence="5">
    <location>
        <begin position="51"/>
        <end position="67"/>
    </location>
</feature>
<evidence type="ECO:0000256" key="2">
    <source>
        <dbReference type="ARBA" id="ARBA00022692"/>
    </source>
</evidence>
<proteinExistence type="predicted"/>
<dbReference type="PANTHER" id="PTHR23112:SF37">
    <property type="entry name" value="G PROTEIN-COUPLED RECEPTOR GPR1"/>
    <property type="match status" value="1"/>
</dbReference>
<dbReference type="Pfam" id="PF11710">
    <property type="entry name" value="Git3"/>
    <property type="match status" value="1"/>
</dbReference>
<keyword evidence="8" id="KW-1185">Reference proteome</keyword>
<keyword evidence="4 5" id="KW-0472">Membrane</keyword>
<sequence length="389" mass="44070">MLHRARDAHDISPSWDPTIVIPTLVGSLLSFLATTIVIICWIVFGCQKRSFRYALILNLTIAGMFKYDLNAHLFGQNAHLNCLECFNTLNNSISGLYVIIEQGTLPPGAACDVNGWVGQFTVQAVDFSILAISVVTLLTIQLKSYIIYASTPRKILICLSIWIIPLITSNIALGLNLIGPVSGNWCWIVNDRNHMRYVLTHGWRFAIIIITFCIYIHVFLFMHRRLRLRKNMSGRLYSFDYDEGANGFEMNFRLANGGPIDGSRLSTSSRLGDSKEIDPPLPQKAFAAERTKSAHLSEFFPPPRMQIRQMSNIDKDVWRMVLLNLYPVTYLILWLPGILNRIAEAAGHDIRALRILQSSTQYTGLANACVYGFREHWDDVKSWGRMVKS</sequence>
<organism evidence="7 8">
    <name type="scientific">Zopfia rhizophila CBS 207.26</name>
    <dbReference type="NCBI Taxonomy" id="1314779"/>
    <lineage>
        <taxon>Eukaryota</taxon>
        <taxon>Fungi</taxon>
        <taxon>Dikarya</taxon>
        <taxon>Ascomycota</taxon>
        <taxon>Pezizomycotina</taxon>
        <taxon>Dothideomycetes</taxon>
        <taxon>Dothideomycetes incertae sedis</taxon>
        <taxon>Zopfiaceae</taxon>
        <taxon>Zopfia</taxon>
    </lineage>
</organism>
<protein>
    <recommendedName>
        <fullName evidence="6">Glucose receptor Git3-like N-terminal domain-containing protein</fullName>
    </recommendedName>
</protein>
<evidence type="ECO:0000256" key="1">
    <source>
        <dbReference type="ARBA" id="ARBA00004141"/>
    </source>
</evidence>
<feature type="transmembrane region" description="Helical" evidence="5">
    <location>
        <begin position="20"/>
        <end position="44"/>
    </location>
</feature>
<feature type="transmembrane region" description="Helical" evidence="5">
    <location>
        <begin position="317"/>
        <end position="335"/>
    </location>
</feature>
<evidence type="ECO:0000256" key="5">
    <source>
        <dbReference type="SAM" id="Phobius"/>
    </source>
</evidence>
<feature type="domain" description="Glucose receptor Git3-like N-terminal" evidence="6">
    <location>
        <begin position="93"/>
        <end position="226"/>
    </location>
</feature>
<dbReference type="InterPro" id="IPR023041">
    <property type="entry name" value="Glucose_rcpt_Git3-like_N"/>
</dbReference>
<keyword evidence="2 5" id="KW-0812">Transmembrane</keyword>
<dbReference type="Proteomes" id="UP000800200">
    <property type="component" value="Unassembled WGS sequence"/>
</dbReference>
<dbReference type="SUPFAM" id="SSF81321">
    <property type="entry name" value="Family A G protein-coupled receptor-like"/>
    <property type="match status" value="1"/>
</dbReference>
<dbReference type="PANTHER" id="PTHR23112">
    <property type="entry name" value="G PROTEIN-COUPLED RECEPTOR 157-RELATED"/>
    <property type="match status" value="1"/>
</dbReference>
<evidence type="ECO:0000313" key="7">
    <source>
        <dbReference type="EMBL" id="KAF2180879.1"/>
    </source>
</evidence>
<evidence type="ECO:0000256" key="3">
    <source>
        <dbReference type="ARBA" id="ARBA00022989"/>
    </source>
</evidence>
<dbReference type="GO" id="GO:0005886">
    <property type="term" value="C:plasma membrane"/>
    <property type="evidence" value="ECO:0007669"/>
    <property type="project" value="TreeGrafter"/>
</dbReference>
<dbReference type="OrthoDB" id="100006at2759"/>
<keyword evidence="3 5" id="KW-1133">Transmembrane helix</keyword>
<name>A0A6A6DRP3_9PEZI</name>
<accession>A0A6A6DRP3</accession>
<evidence type="ECO:0000313" key="8">
    <source>
        <dbReference type="Proteomes" id="UP000800200"/>
    </source>
</evidence>
<gene>
    <name evidence="7" type="ORF">K469DRAFT_590954</name>
</gene>
<dbReference type="GO" id="GO:0007189">
    <property type="term" value="P:adenylate cyclase-activating G protein-coupled receptor signaling pathway"/>
    <property type="evidence" value="ECO:0007669"/>
    <property type="project" value="TreeGrafter"/>
</dbReference>
<reference evidence="7" key="1">
    <citation type="journal article" date="2020" name="Stud. Mycol.">
        <title>101 Dothideomycetes genomes: a test case for predicting lifestyles and emergence of pathogens.</title>
        <authorList>
            <person name="Haridas S."/>
            <person name="Albert R."/>
            <person name="Binder M."/>
            <person name="Bloem J."/>
            <person name="Labutti K."/>
            <person name="Salamov A."/>
            <person name="Andreopoulos B."/>
            <person name="Baker S."/>
            <person name="Barry K."/>
            <person name="Bills G."/>
            <person name="Bluhm B."/>
            <person name="Cannon C."/>
            <person name="Castanera R."/>
            <person name="Culley D."/>
            <person name="Daum C."/>
            <person name="Ezra D."/>
            <person name="Gonzalez J."/>
            <person name="Henrissat B."/>
            <person name="Kuo A."/>
            <person name="Liang C."/>
            <person name="Lipzen A."/>
            <person name="Lutzoni F."/>
            <person name="Magnuson J."/>
            <person name="Mondo S."/>
            <person name="Nolan M."/>
            <person name="Ohm R."/>
            <person name="Pangilinan J."/>
            <person name="Park H.-J."/>
            <person name="Ramirez L."/>
            <person name="Alfaro M."/>
            <person name="Sun H."/>
            <person name="Tritt A."/>
            <person name="Yoshinaga Y."/>
            <person name="Zwiers L.-H."/>
            <person name="Turgeon B."/>
            <person name="Goodwin S."/>
            <person name="Spatafora J."/>
            <person name="Crous P."/>
            <person name="Grigoriev I."/>
        </authorList>
    </citation>
    <scope>NUCLEOTIDE SEQUENCE</scope>
    <source>
        <strain evidence="7">CBS 207.26</strain>
    </source>
</reference>
<evidence type="ECO:0000256" key="4">
    <source>
        <dbReference type="ARBA" id="ARBA00023136"/>
    </source>
</evidence>
<feature type="transmembrane region" description="Helical" evidence="5">
    <location>
        <begin position="201"/>
        <end position="222"/>
    </location>
</feature>
<dbReference type="Gene3D" id="1.20.1070.10">
    <property type="entry name" value="Rhodopsin 7-helix transmembrane proteins"/>
    <property type="match status" value="1"/>
</dbReference>